<dbReference type="PROSITE" id="PS00211">
    <property type="entry name" value="ABC_TRANSPORTER_1"/>
    <property type="match status" value="1"/>
</dbReference>
<dbReference type="PANTHER" id="PTHR43335:SF4">
    <property type="entry name" value="ABC TRANSPORTER, ATP-BINDING PROTEIN"/>
    <property type="match status" value="1"/>
</dbReference>
<keyword evidence="3" id="KW-0547">Nucleotide-binding</keyword>
<name>A0A8J3SN09_9ACTN</name>
<dbReference type="Pfam" id="PF13732">
    <property type="entry name" value="DrrA1-3_C"/>
    <property type="match status" value="1"/>
</dbReference>
<feature type="region of interest" description="Disordered" evidence="5">
    <location>
        <begin position="1"/>
        <end position="85"/>
    </location>
</feature>
<proteinExistence type="inferred from homology"/>
<dbReference type="Pfam" id="PF00005">
    <property type="entry name" value="ABC_tran"/>
    <property type="match status" value="1"/>
</dbReference>
<evidence type="ECO:0000256" key="1">
    <source>
        <dbReference type="ARBA" id="ARBA00005417"/>
    </source>
</evidence>
<evidence type="ECO:0000256" key="4">
    <source>
        <dbReference type="ARBA" id="ARBA00022840"/>
    </source>
</evidence>
<dbReference type="InterPro" id="IPR003439">
    <property type="entry name" value="ABC_transporter-like_ATP-bd"/>
</dbReference>
<dbReference type="InterPro" id="IPR025302">
    <property type="entry name" value="DrrA1/2-like_C"/>
</dbReference>
<reference evidence="7 8" key="1">
    <citation type="submission" date="2021-01" db="EMBL/GenBank/DDBJ databases">
        <title>Whole genome shotgun sequence of Planobispora siamensis NBRC 107568.</title>
        <authorList>
            <person name="Komaki H."/>
            <person name="Tamura T."/>
        </authorList>
    </citation>
    <scope>NUCLEOTIDE SEQUENCE [LARGE SCALE GENOMIC DNA]</scope>
    <source>
        <strain evidence="7 8">NBRC 107568</strain>
    </source>
</reference>
<dbReference type="Proteomes" id="UP000619788">
    <property type="component" value="Unassembled WGS sequence"/>
</dbReference>
<comment type="similarity">
    <text evidence="1">Belongs to the ABC transporter superfamily.</text>
</comment>
<keyword evidence="2" id="KW-0813">Transport</keyword>
<keyword evidence="4 7" id="KW-0067">ATP-binding</keyword>
<dbReference type="Gene3D" id="3.40.50.300">
    <property type="entry name" value="P-loop containing nucleotide triphosphate hydrolases"/>
    <property type="match status" value="1"/>
</dbReference>
<evidence type="ECO:0000256" key="3">
    <source>
        <dbReference type="ARBA" id="ARBA00022741"/>
    </source>
</evidence>
<dbReference type="PROSITE" id="PS50893">
    <property type="entry name" value="ABC_TRANSPORTER_2"/>
    <property type="match status" value="1"/>
</dbReference>
<dbReference type="GO" id="GO:0005524">
    <property type="term" value="F:ATP binding"/>
    <property type="evidence" value="ECO:0007669"/>
    <property type="project" value="UniProtKB-KW"/>
</dbReference>
<dbReference type="PANTHER" id="PTHR43335">
    <property type="entry name" value="ABC TRANSPORTER, ATP-BINDING PROTEIN"/>
    <property type="match status" value="1"/>
</dbReference>
<dbReference type="InterPro" id="IPR003593">
    <property type="entry name" value="AAA+_ATPase"/>
</dbReference>
<gene>
    <name evidence="7" type="ORF">Psi01_68540</name>
</gene>
<dbReference type="SMART" id="SM00382">
    <property type="entry name" value="AAA"/>
    <property type="match status" value="1"/>
</dbReference>
<dbReference type="InterPro" id="IPR017871">
    <property type="entry name" value="ABC_transporter-like_CS"/>
</dbReference>
<dbReference type="AlphaFoldDB" id="A0A8J3SN09"/>
<organism evidence="7 8">
    <name type="scientific">Planobispora siamensis</name>
    <dbReference type="NCBI Taxonomy" id="936338"/>
    <lineage>
        <taxon>Bacteria</taxon>
        <taxon>Bacillati</taxon>
        <taxon>Actinomycetota</taxon>
        <taxon>Actinomycetes</taxon>
        <taxon>Streptosporangiales</taxon>
        <taxon>Streptosporangiaceae</taxon>
        <taxon>Planobispora</taxon>
    </lineage>
</organism>
<evidence type="ECO:0000256" key="5">
    <source>
        <dbReference type="SAM" id="MobiDB-lite"/>
    </source>
</evidence>
<keyword evidence="8" id="KW-1185">Reference proteome</keyword>
<protein>
    <submittedName>
        <fullName evidence="7">ABC transporter ATP-binding protein</fullName>
    </submittedName>
</protein>
<accession>A0A8J3SN09</accession>
<evidence type="ECO:0000259" key="6">
    <source>
        <dbReference type="PROSITE" id="PS50893"/>
    </source>
</evidence>
<feature type="domain" description="ABC transporter" evidence="6">
    <location>
        <begin position="108"/>
        <end position="340"/>
    </location>
</feature>
<dbReference type="EMBL" id="BOOJ01000063">
    <property type="protein sequence ID" value="GIH96224.1"/>
    <property type="molecule type" value="Genomic_DNA"/>
</dbReference>
<dbReference type="GO" id="GO:0016887">
    <property type="term" value="F:ATP hydrolysis activity"/>
    <property type="evidence" value="ECO:0007669"/>
    <property type="project" value="InterPro"/>
</dbReference>
<evidence type="ECO:0000313" key="8">
    <source>
        <dbReference type="Proteomes" id="UP000619788"/>
    </source>
</evidence>
<dbReference type="SUPFAM" id="SSF52540">
    <property type="entry name" value="P-loop containing nucleoside triphosphate hydrolases"/>
    <property type="match status" value="1"/>
</dbReference>
<evidence type="ECO:0000256" key="2">
    <source>
        <dbReference type="ARBA" id="ARBA00022448"/>
    </source>
</evidence>
<dbReference type="InterPro" id="IPR027417">
    <property type="entry name" value="P-loop_NTPase"/>
</dbReference>
<evidence type="ECO:0000313" key="7">
    <source>
        <dbReference type="EMBL" id="GIH96224.1"/>
    </source>
</evidence>
<comment type="caution">
    <text evidence="7">The sequence shown here is derived from an EMBL/GenBank/DDBJ whole genome shotgun (WGS) entry which is preliminary data.</text>
</comment>
<sequence>MSEMPGDNTRLLAGSREGRDAGPRGAAGLAESPASPARERTTEGALEATARERATEGTPEATARERTAEGAPEVTVLERASGRGPEVTVLERAGGGGPGTTAAQGQAIVTRGLTKRFRGGQVAVDGLDLAVPRGSVFGFLGPNGSGKTTTIRMLLGLVTPTEGTWEMLGRPMPGAIPAVLPRVGALVEGPAFYPYLSGEANLRRYDAADPAADPRTASRRIGLALERVGLTAAARKRYRAYSLGMRQRLAIAAALLGPRELLVLDEPTNGLDPQGTREVRALVKEIAADGTTVFVSSHLLAEVEQMCTHVGVMRTGRLVAQGPIDEFRRLSAGETVMIRVETPDTAVAAAVLTGLGLAGVRTGDGETVAELGALAPETVTAELVTAGVAVRGLAVQRPSLEDVFVRLTGEGFDVDG</sequence>